<feature type="coiled-coil region" evidence="2">
    <location>
        <begin position="159"/>
        <end position="186"/>
    </location>
</feature>
<proteinExistence type="predicted"/>
<reference evidence="4 5" key="1">
    <citation type="submission" date="2015-07" db="EMBL/GenBank/DDBJ databases">
        <title>Genome analysis of myxobacterium Chondromyces crocatus Cm c5 reveals a high potential for natural compound synthesis and the genetic basis for the loss of fruiting body formation.</title>
        <authorList>
            <person name="Zaburannyi N."/>
            <person name="Bunk B."/>
            <person name="Maier J."/>
            <person name="Overmann J."/>
            <person name="Mueller R."/>
        </authorList>
    </citation>
    <scope>NUCLEOTIDE SEQUENCE [LARGE SCALE GENOMIC DNA]</scope>
    <source>
        <strain evidence="4 5">Cm c5</strain>
    </source>
</reference>
<dbReference type="RefSeq" id="WP_245677767.1">
    <property type="nucleotide sequence ID" value="NZ_CP012159.1"/>
</dbReference>
<dbReference type="Gene3D" id="3.30.750.24">
    <property type="entry name" value="STAS domain"/>
    <property type="match status" value="1"/>
</dbReference>
<keyword evidence="2" id="KW-0175">Coiled coil</keyword>
<protein>
    <recommendedName>
        <fullName evidence="3">STAS domain-containing protein</fullName>
    </recommendedName>
</protein>
<dbReference type="Gene3D" id="3.30.450.20">
    <property type="entry name" value="PAS domain"/>
    <property type="match status" value="1"/>
</dbReference>
<dbReference type="InterPro" id="IPR035965">
    <property type="entry name" value="PAS-like_dom_sf"/>
</dbReference>
<gene>
    <name evidence="4" type="ORF">CMC5_053130</name>
</gene>
<dbReference type="KEGG" id="ccro:CMC5_053130"/>
<dbReference type="InterPro" id="IPR002645">
    <property type="entry name" value="STAS_dom"/>
</dbReference>
<dbReference type="SUPFAM" id="SSF55785">
    <property type="entry name" value="PYP-like sensor domain (PAS domain)"/>
    <property type="match status" value="1"/>
</dbReference>
<feature type="coiled-coil region" evidence="2">
    <location>
        <begin position="14"/>
        <end position="41"/>
    </location>
</feature>
<accession>A0A0K1EKF5</accession>
<dbReference type="InterPro" id="IPR051932">
    <property type="entry name" value="Bact_StressResp_Reg"/>
</dbReference>
<evidence type="ECO:0000256" key="1">
    <source>
        <dbReference type="ARBA" id="ARBA00022553"/>
    </source>
</evidence>
<feature type="domain" description="STAS" evidence="3">
    <location>
        <begin position="192"/>
        <end position="303"/>
    </location>
</feature>
<dbReference type="InterPro" id="IPR036513">
    <property type="entry name" value="STAS_dom_sf"/>
</dbReference>
<name>A0A0K1EKF5_CHOCO</name>
<dbReference type="AlphaFoldDB" id="A0A0K1EKF5"/>
<keyword evidence="1" id="KW-0597">Phosphoprotein</keyword>
<dbReference type="EMBL" id="CP012159">
    <property type="protein sequence ID" value="AKT41152.1"/>
    <property type="molecule type" value="Genomic_DNA"/>
</dbReference>
<dbReference type="CDD" id="cd07041">
    <property type="entry name" value="STAS_RsbR_RsbS_like"/>
    <property type="match status" value="1"/>
</dbReference>
<dbReference type="PROSITE" id="PS50801">
    <property type="entry name" value="STAS"/>
    <property type="match status" value="1"/>
</dbReference>
<evidence type="ECO:0000313" key="5">
    <source>
        <dbReference type="Proteomes" id="UP000067626"/>
    </source>
</evidence>
<organism evidence="4 5">
    <name type="scientific">Chondromyces crocatus</name>
    <dbReference type="NCBI Taxonomy" id="52"/>
    <lineage>
        <taxon>Bacteria</taxon>
        <taxon>Pseudomonadati</taxon>
        <taxon>Myxococcota</taxon>
        <taxon>Polyangia</taxon>
        <taxon>Polyangiales</taxon>
        <taxon>Polyangiaceae</taxon>
        <taxon>Chondromyces</taxon>
    </lineage>
</organism>
<dbReference type="Proteomes" id="UP000067626">
    <property type="component" value="Chromosome"/>
</dbReference>
<dbReference type="PANTHER" id="PTHR33745:SF3">
    <property type="entry name" value="RSBT CO-ANTAGONIST PROTEIN RSBRC"/>
    <property type="match status" value="1"/>
</dbReference>
<keyword evidence="5" id="KW-1185">Reference proteome</keyword>
<dbReference type="InterPro" id="IPR013656">
    <property type="entry name" value="PAS_4"/>
</dbReference>
<dbReference type="SUPFAM" id="SSF52091">
    <property type="entry name" value="SpoIIaa-like"/>
    <property type="match status" value="1"/>
</dbReference>
<dbReference type="Pfam" id="PF01740">
    <property type="entry name" value="STAS"/>
    <property type="match status" value="1"/>
</dbReference>
<dbReference type="PANTHER" id="PTHR33745">
    <property type="entry name" value="RSBT ANTAGONIST PROTEIN RSBS-RELATED"/>
    <property type="match status" value="1"/>
</dbReference>
<dbReference type="Pfam" id="PF08448">
    <property type="entry name" value="PAS_4"/>
    <property type="match status" value="1"/>
</dbReference>
<dbReference type="STRING" id="52.CMC5_053130"/>
<evidence type="ECO:0000259" key="3">
    <source>
        <dbReference type="PROSITE" id="PS50801"/>
    </source>
</evidence>
<evidence type="ECO:0000256" key="2">
    <source>
        <dbReference type="SAM" id="Coils"/>
    </source>
</evidence>
<evidence type="ECO:0000313" key="4">
    <source>
        <dbReference type="EMBL" id="AKT41152.1"/>
    </source>
</evidence>
<sequence>MNCDLEGEPLDPRLAELNSERDRLRAELQSLRDALHGEQRHAVHLLMGLPAGVCYLRGPEFVYDLANSRYFELTGSRSILGKPIREALPEITGQGFVDILTEVLQTGVPYAASDVPILLKSSEEGPLVEKWLDFTYQPVRSPTGAVEGILVLIVEVTEKVQERRKVELLNTERAALQQELIRAQQEALRELATPLVPLADGVIAMPLVGSVDAERAAQIMETLLRGVSEQSARIALLDVTGVRTVDETVAAALLRAARAVQLLGAEVVLTGLSPVISQTLVALGVDFSGITTLRSLQVGMAYALRAKEETGTARALGAWGSPRRGP</sequence>